<keyword evidence="1" id="KW-0812">Transmembrane</keyword>
<comment type="caution">
    <text evidence="2">The sequence shown here is derived from an EMBL/GenBank/DDBJ whole genome shotgun (WGS) entry which is preliminary data.</text>
</comment>
<evidence type="ECO:0000256" key="1">
    <source>
        <dbReference type="SAM" id="Phobius"/>
    </source>
</evidence>
<protein>
    <submittedName>
        <fullName evidence="2">Uncharacterized protein</fullName>
    </submittedName>
</protein>
<reference evidence="2" key="1">
    <citation type="journal article" date="2023" name="Mol. Phylogenet. Evol.">
        <title>Genome-scale phylogeny and comparative genomics of the fungal order Sordariales.</title>
        <authorList>
            <person name="Hensen N."/>
            <person name="Bonometti L."/>
            <person name="Westerberg I."/>
            <person name="Brannstrom I.O."/>
            <person name="Guillou S."/>
            <person name="Cros-Aarteil S."/>
            <person name="Calhoun S."/>
            <person name="Haridas S."/>
            <person name="Kuo A."/>
            <person name="Mondo S."/>
            <person name="Pangilinan J."/>
            <person name="Riley R."/>
            <person name="LaButti K."/>
            <person name="Andreopoulos B."/>
            <person name="Lipzen A."/>
            <person name="Chen C."/>
            <person name="Yan M."/>
            <person name="Daum C."/>
            <person name="Ng V."/>
            <person name="Clum A."/>
            <person name="Steindorff A."/>
            <person name="Ohm R.A."/>
            <person name="Martin F."/>
            <person name="Silar P."/>
            <person name="Natvig D.O."/>
            <person name="Lalanne C."/>
            <person name="Gautier V."/>
            <person name="Ament-Velasquez S.L."/>
            <person name="Kruys A."/>
            <person name="Hutchinson M.I."/>
            <person name="Powell A.J."/>
            <person name="Barry K."/>
            <person name="Miller A.N."/>
            <person name="Grigoriev I.V."/>
            <person name="Debuchy R."/>
            <person name="Gladieux P."/>
            <person name="Hiltunen Thoren M."/>
            <person name="Johannesson H."/>
        </authorList>
    </citation>
    <scope>NUCLEOTIDE SEQUENCE</scope>
    <source>
        <strain evidence="2">CBS 118394</strain>
    </source>
</reference>
<sequence length="88" mass="10428">MVWTFDPASSTTTVIFLNRRRQLFPSFISVLSQYRNLIHTPSFLCFTLQWDQPSIVQDNLWVYWAFTLPITAAVFLIWAIMQWVQPDT</sequence>
<dbReference type="EMBL" id="JAUEDM010000001">
    <property type="protein sequence ID" value="KAK3330694.1"/>
    <property type="molecule type" value="Genomic_DNA"/>
</dbReference>
<gene>
    <name evidence="2" type="ORF">B0H66DRAFT_544623</name>
</gene>
<keyword evidence="1" id="KW-0472">Membrane</keyword>
<dbReference type="Proteomes" id="UP001283341">
    <property type="component" value="Unassembled WGS sequence"/>
</dbReference>
<evidence type="ECO:0000313" key="3">
    <source>
        <dbReference type="Proteomes" id="UP001283341"/>
    </source>
</evidence>
<proteinExistence type="predicted"/>
<feature type="transmembrane region" description="Helical" evidence="1">
    <location>
        <begin position="61"/>
        <end position="81"/>
    </location>
</feature>
<name>A0AAE0MH14_9PEZI</name>
<organism evidence="2 3">
    <name type="scientific">Apodospora peruviana</name>
    <dbReference type="NCBI Taxonomy" id="516989"/>
    <lineage>
        <taxon>Eukaryota</taxon>
        <taxon>Fungi</taxon>
        <taxon>Dikarya</taxon>
        <taxon>Ascomycota</taxon>
        <taxon>Pezizomycotina</taxon>
        <taxon>Sordariomycetes</taxon>
        <taxon>Sordariomycetidae</taxon>
        <taxon>Sordariales</taxon>
        <taxon>Lasiosphaeriaceae</taxon>
        <taxon>Apodospora</taxon>
    </lineage>
</organism>
<keyword evidence="1" id="KW-1133">Transmembrane helix</keyword>
<dbReference type="AlphaFoldDB" id="A0AAE0MH14"/>
<accession>A0AAE0MH14</accession>
<evidence type="ECO:0000313" key="2">
    <source>
        <dbReference type="EMBL" id="KAK3330694.1"/>
    </source>
</evidence>
<reference evidence="2" key="2">
    <citation type="submission" date="2023-06" db="EMBL/GenBank/DDBJ databases">
        <authorList>
            <consortium name="Lawrence Berkeley National Laboratory"/>
            <person name="Haridas S."/>
            <person name="Hensen N."/>
            <person name="Bonometti L."/>
            <person name="Westerberg I."/>
            <person name="Brannstrom I.O."/>
            <person name="Guillou S."/>
            <person name="Cros-Aarteil S."/>
            <person name="Calhoun S."/>
            <person name="Kuo A."/>
            <person name="Mondo S."/>
            <person name="Pangilinan J."/>
            <person name="Riley R."/>
            <person name="Labutti K."/>
            <person name="Andreopoulos B."/>
            <person name="Lipzen A."/>
            <person name="Chen C."/>
            <person name="Yanf M."/>
            <person name="Daum C."/>
            <person name="Ng V."/>
            <person name="Clum A."/>
            <person name="Steindorff A."/>
            <person name="Ohm R."/>
            <person name="Martin F."/>
            <person name="Silar P."/>
            <person name="Natvig D."/>
            <person name="Lalanne C."/>
            <person name="Gautier V."/>
            <person name="Ament-Velasquez S.L."/>
            <person name="Kruys A."/>
            <person name="Hutchinson M.I."/>
            <person name="Powell A.J."/>
            <person name="Barry K."/>
            <person name="Miller A.N."/>
            <person name="Grigoriev I.V."/>
            <person name="Debuchy R."/>
            <person name="Gladieux P."/>
            <person name="Thoren M.H."/>
            <person name="Johannesson H."/>
        </authorList>
    </citation>
    <scope>NUCLEOTIDE SEQUENCE</scope>
    <source>
        <strain evidence="2">CBS 118394</strain>
    </source>
</reference>
<keyword evidence="3" id="KW-1185">Reference proteome</keyword>